<dbReference type="Pfam" id="PF00441">
    <property type="entry name" value="Acyl-CoA_dh_1"/>
    <property type="match status" value="1"/>
</dbReference>
<accession>A0A0Q3VIC5</accession>
<dbReference type="Proteomes" id="UP000050996">
    <property type="component" value="Unassembled WGS sequence"/>
</dbReference>
<dbReference type="PATRIC" id="fig|1637975.4.peg.2961"/>
<name>A0A0Q3VIC5_9BACI</name>
<evidence type="ECO:0000256" key="1">
    <source>
        <dbReference type="ARBA" id="ARBA00022630"/>
    </source>
</evidence>
<dbReference type="InterPro" id="IPR036250">
    <property type="entry name" value="AcylCo_DH-like_C"/>
</dbReference>
<feature type="domain" description="Acyl-CoA dehydrogenase/oxidase C-terminal" evidence="2">
    <location>
        <begin position="49"/>
        <end position="110"/>
    </location>
</feature>
<reference evidence="3 4" key="1">
    <citation type="submission" date="2015-09" db="EMBL/GenBank/DDBJ databases">
        <title>Genome sequencing project for genomic taxonomy and phylogenomics of Bacillus-like bacteria.</title>
        <authorList>
            <person name="Liu B."/>
            <person name="Wang J."/>
            <person name="Zhu Y."/>
            <person name="Liu G."/>
            <person name="Chen Q."/>
            <person name="Chen Z."/>
            <person name="Lan J."/>
            <person name="Che J."/>
            <person name="Ge C."/>
            <person name="Shi H."/>
            <person name="Pan Z."/>
            <person name="Liu X."/>
        </authorList>
    </citation>
    <scope>NUCLEOTIDE SEQUENCE [LARGE SCALE GENOMIC DNA]</scope>
    <source>
        <strain evidence="3 4">FJAT-18043</strain>
    </source>
</reference>
<dbReference type="SUPFAM" id="SSF47203">
    <property type="entry name" value="Acyl-CoA dehydrogenase C-terminal domain-like"/>
    <property type="match status" value="1"/>
</dbReference>
<organism evidence="3 4">
    <name type="scientific">Cytobacillus solani</name>
    <dbReference type="NCBI Taxonomy" id="1637975"/>
    <lineage>
        <taxon>Bacteria</taxon>
        <taxon>Bacillati</taxon>
        <taxon>Bacillota</taxon>
        <taxon>Bacilli</taxon>
        <taxon>Bacillales</taxon>
        <taxon>Bacillaceae</taxon>
        <taxon>Cytobacillus</taxon>
    </lineage>
</organism>
<keyword evidence="1" id="KW-0285">Flavoprotein</keyword>
<evidence type="ECO:0000313" key="3">
    <source>
        <dbReference type="EMBL" id="KQL19802.1"/>
    </source>
</evidence>
<gene>
    <name evidence="3" type="ORF">AN957_15340</name>
</gene>
<evidence type="ECO:0000259" key="2">
    <source>
        <dbReference type="Pfam" id="PF00441"/>
    </source>
</evidence>
<evidence type="ECO:0000313" key="4">
    <source>
        <dbReference type="Proteomes" id="UP000050996"/>
    </source>
</evidence>
<comment type="caution">
    <text evidence="3">The sequence shown here is derived from an EMBL/GenBank/DDBJ whole genome shotgun (WGS) entry which is preliminary data.</text>
</comment>
<dbReference type="InterPro" id="IPR052904">
    <property type="entry name" value="Acyl-CoA_dehydrogenase-like"/>
</dbReference>
<proteinExistence type="predicted"/>
<dbReference type="AlphaFoldDB" id="A0A0Q3VIC5"/>
<keyword evidence="4" id="KW-1185">Reference proteome</keyword>
<sequence>MSTYFHNLQEAFKLYAFSFLFLIFKKAESISTEIPLELRKQLFNLRELVLLQKNCTTNEGADVLREAISVFAGHGVMEEFSSLPRIFRDVVVNEQWEGPRNLLLTQIFRDIQRVSDWYSPAEFVASILDGTSEEKKYKFSLQLEDLLQRPVLGEVNDVSIDAAIEWDDFCSSIFKVYQEIALKEIE</sequence>
<protein>
    <recommendedName>
        <fullName evidence="2">Acyl-CoA dehydrogenase/oxidase C-terminal domain-containing protein</fullName>
    </recommendedName>
</protein>
<dbReference type="STRING" id="1637975.AN957_15340"/>
<dbReference type="Gene3D" id="1.20.140.10">
    <property type="entry name" value="Butyryl-CoA Dehydrogenase, subunit A, domain 3"/>
    <property type="match status" value="1"/>
</dbReference>
<dbReference type="GO" id="GO:0003995">
    <property type="term" value="F:acyl-CoA dehydrogenase activity"/>
    <property type="evidence" value="ECO:0007669"/>
    <property type="project" value="TreeGrafter"/>
</dbReference>
<dbReference type="PANTHER" id="PTHR42707:SF2">
    <property type="entry name" value="ACD11 DEHYDROGENASE"/>
    <property type="match status" value="1"/>
</dbReference>
<dbReference type="InterPro" id="IPR009075">
    <property type="entry name" value="AcylCo_DH/oxidase_C"/>
</dbReference>
<dbReference type="EMBL" id="LJIX01000006">
    <property type="protein sequence ID" value="KQL19802.1"/>
    <property type="molecule type" value="Genomic_DNA"/>
</dbReference>
<dbReference type="PANTHER" id="PTHR42707">
    <property type="entry name" value="ACYL-COA DEHYDROGENASE"/>
    <property type="match status" value="1"/>
</dbReference>